<protein>
    <submittedName>
        <fullName evidence="4">Acyl-CoA thioesterase</fullName>
    </submittedName>
</protein>
<dbReference type="STRING" id="311180.SAMN04488050_111134"/>
<dbReference type="NCBIfam" id="TIGR02286">
    <property type="entry name" value="PaaD"/>
    <property type="match status" value="1"/>
</dbReference>
<evidence type="ECO:0000313" key="4">
    <source>
        <dbReference type="EMBL" id="SFT13505.1"/>
    </source>
</evidence>
<keyword evidence="2" id="KW-0378">Hydrolase</keyword>
<proteinExistence type="inferred from homology"/>
<dbReference type="InterPro" id="IPR052723">
    <property type="entry name" value="Acyl-CoA_thioesterase_PaaI"/>
</dbReference>
<dbReference type="CDD" id="cd03443">
    <property type="entry name" value="PaaI_thioesterase"/>
    <property type="match status" value="1"/>
</dbReference>
<organism evidence="4 5">
    <name type="scientific">Alloyangia pacifica</name>
    <dbReference type="NCBI Taxonomy" id="311180"/>
    <lineage>
        <taxon>Bacteria</taxon>
        <taxon>Pseudomonadati</taxon>
        <taxon>Pseudomonadota</taxon>
        <taxon>Alphaproteobacteria</taxon>
        <taxon>Rhodobacterales</taxon>
        <taxon>Roseobacteraceae</taxon>
        <taxon>Alloyangia</taxon>
    </lineage>
</organism>
<dbReference type="GO" id="GO:0016289">
    <property type="term" value="F:acyl-CoA hydrolase activity"/>
    <property type="evidence" value="ECO:0007669"/>
    <property type="project" value="UniProtKB-ARBA"/>
</dbReference>
<dbReference type="EMBL" id="FOZW01000011">
    <property type="protein sequence ID" value="SFT13505.1"/>
    <property type="molecule type" value="Genomic_DNA"/>
</dbReference>
<dbReference type="InterPro" id="IPR003736">
    <property type="entry name" value="PAAI_dom"/>
</dbReference>
<feature type="domain" description="Thioesterase" evidence="3">
    <location>
        <begin position="56"/>
        <end position="130"/>
    </location>
</feature>
<comment type="similarity">
    <text evidence="1">Belongs to the thioesterase PaaI family.</text>
</comment>
<sequence length="152" mass="16510">MKDSQTMTAQDLAEACAKEMWNADSASQRLGMKLTHIAPGHATLEMELSDQMTNGHGNAHGGYLFTLADSAFAFACNTYNEMTVAQHCSVTYITPGALGDRLTATAREVSRKGRSGIYDVTITREDGTVIAEFRGHSRTLNRPLLPETRAEG</sequence>
<evidence type="ECO:0000259" key="3">
    <source>
        <dbReference type="Pfam" id="PF03061"/>
    </source>
</evidence>
<dbReference type="Pfam" id="PF03061">
    <property type="entry name" value="4HBT"/>
    <property type="match status" value="1"/>
</dbReference>
<dbReference type="AlphaFoldDB" id="A0A1I6VIH7"/>
<reference evidence="5" key="1">
    <citation type="submission" date="2016-10" db="EMBL/GenBank/DDBJ databases">
        <authorList>
            <person name="Varghese N."/>
            <person name="Submissions S."/>
        </authorList>
    </citation>
    <scope>NUCLEOTIDE SEQUENCE [LARGE SCALE GENOMIC DNA]</scope>
    <source>
        <strain evidence="5">DSM 26894</strain>
    </source>
</reference>
<dbReference type="InterPro" id="IPR029069">
    <property type="entry name" value="HotDog_dom_sf"/>
</dbReference>
<dbReference type="PANTHER" id="PTHR42856:SF1">
    <property type="entry name" value="ACYL-COENZYME A THIOESTERASE PAAI"/>
    <property type="match status" value="1"/>
</dbReference>
<dbReference type="SUPFAM" id="SSF54637">
    <property type="entry name" value="Thioesterase/thiol ester dehydrase-isomerase"/>
    <property type="match status" value="1"/>
</dbReference>
<dbReference type="Gene3D" id="3.10.129.10">
    <property type="entry name" value="Hotdog Thioesterase"/>
    <property type="match status" value="1"/>
</dbReference>
<accession>A0A1I6VIH7</accession>
<dbReference type="PANTHER" id="PTHR42856">
    <property type="entry name" value="ACYL-COENZYME A THIOESTERASE PAAI"/>
    <property type="match status" value="1"/>
</dbReference>
<gene>
    <name evidence="4" type="ORF">SAMN04488050_111134</name>
</gene>
<dbReference type="NCBIfam" id="TIGR00369">
    <property type="entry name" value="unchar_dom_1"/>
    <property type="match status" value="1"/>
</dbReference>
<dbReference type="InterPro" id="IPR011973">
    <property type="entry name" value="PaaD"/>
</dbReference>
<evidence type="ECO:0000256" key="1">
    <source>
        <dbReference type="ARBA" id="ARBA00008324"/>
    </source>
</evidence>
<evidence type="ECO:0000313" key="5">
    <source>
        <dbReference type="Proteomes" id="UP000199392"/>
    </source>
</evidence>
<evidence type="ECO:0000256" key="2">
    <source>
        <dbReference type="ARBA" id="ARBA00022801"/>
    </source>
</evidence>
<dbReference type="Proteomes" id="UP000199392">
    <property type="component" value="Unassembled WGS sequence"/>
</dbReference>
<dbReference type="FunFam" id="3.10.129.10:FF:000022">
    <property type="entry name" value="Phenylacetic acid degradation protein"/>
    <property type="match status" value="1"/>
</dbReference>
<name>A0A1I6VIH7_9RHOB</name>
<keyword evidence="5" id="KW-1185">Reference proteome</keyword>
<dbReference type="InterPro" id="IPR006683">
    <property type="entry name" value="Thioestr_dom"/>
</dbReference>